<reference evidence="2" key="1">
    <citation type="submission" date="2022-10" db="EMBL/GenBank/DDBJ databases">
        <title>Chryseobacterium babae sp. nov. isolated from the gut of the beetle Oryctes rhinoceros, and Chryseobacterium kimseyorum sp. nov., isolated from a stick insect rearing cage.</title>
        <authorList>
            <person name="Shelomi M."/>
            <person name="Han C.-J."/>
            <person name="Chen W.-M."/>
            <person name="Chen H.-K."/>
            <person name="Liaw S.-J."/>
            <person name="Muhle E."/>
            <person name="Clermont D."/>
        </authorList>
    </citation>
    <scope>NUCLEOTIDE SEQUENCE</scope>
    <source>
        <strain evidence="2">WLa1L2M3</strain>
    </source>
</reference>
<dbReference type="InterPro" id="IPR025351">
    <property type="entry name" value="Pvc16_N"/>
</dbReference>
<dbReference type="EMBL" id="JAPDHV010000007">
    <property type="protein sequence ID" value="MCW3162459.1"/>
    <property type="molecule type" value="Genomic_DNA"/>
</dbReference>
<accession>A0ABT3HRP2</accession>
<name>A0ABT3HRP2_9FLAO</name>
<sequence length="221" mass="25902">MNLRKIIELLCKLVDPNSSIIDTVNISTVNDGDEFLNTKSPIILSIVNIEEDKTLKNQTVYLNNTNDKEKISKYKNPAQYLILSLLFASYNKDMTKYLDGIDKLKNIIVYFQQNNSFYYKDDDTELISYENYQLKNNLEKEHYYKITMETVSLTSEQLNQMWSYLGSKYMPSMLYKMRLCMIQESPIIEDKVIKKVKINLWENDKNSLIGDIESGEFQGET</sequence>
<evidence type="ECO:0000313" key="3">
    <source>
        <dbReference type="Proteomes" id="UP001163719"/>
    </source>
</evidence>
<dbReference type="RefSeq" id="WP_264744376.1">
    <property type="nucleotide sequence ID" value="NZ_JAPDHV010000007.1"/>
</dbReference>
<keyword evidence="3" id="KW-1185">Reference proteome</keyword>
<gene>
    <name evidence="2" type="ORF">OH806_14405</name>
</gene>
<proteinExistence type="predicted"/>
<feature type="domain" description="Pvc16 N-terminal" evidence="1">
    <location>
        <begin position="19"/>
        <end position="185"/>
    </location>
</feature>
<dbReference type="Pfam" id="PF14065">
    <property type="entry name" value="Pvc16_N"/>
    <property type="match status" value="1"/>
</dbReference>
<evidence type="ECO:0000259" key="1">
    <source>
        <dbReference type="Pfam" id="PF14065"/>
    </source>
</evidence>
<evidence type="ECO:0000313" key="2">
    <source>
        <dbReference type="EMBL" id="MCW3162459.1"/>
    </source>
</evidence>
<organism evidence="2 3">
    <name type="scientific">Chryseobacterium oryctis</name>
    <dbReference type="NCBI Taxonomy" id="2952618"/>
    <lineage>
        <taxon>Bacteria</taxon>
        <taxon>Pseudomonadati</taxon>
        <taxon>Bacteroidota</taxon>
        <taxon>Flavobacteriia</taxon>
        <taxon>Flavobacteriales</taxon>
        <taxon>Weeksellaceae</taxon>
        <taxon>Chryseobacterium group</taxon>
        <taxon>Chryseobacterium</taxon>
    </lineage>
</organism>
<comment type="caution">
    <text evidence="2">The sequence shown here is derived from an EMBL/GenBank/DDBJ whole genome shotgun (WGS) entry which is preliminary data.</text>
</comment>
<protein>
    <submittedName>
        <fullName evidence="2">DUF4255 domain-containing protein</fullName>
    </submittedName>
</protein>
<dbReference type="Proteomes" id="UP001163719">
    <property type="component" value="Unassembled WGS sequence"/>
</dbReference>